<dbReference type="Proteomes" id="UP000276223">
    <property type="component" value="Unassembled WGS sequence"/>
</dbReference>
<comment type="caution">
    <text evidence="1">The sequence shown here is derived from an EMBL/GenBank/DDBJ whole genome shotgun (WGS) entry which is preliminary data.</text>
</comment>
<keyword evidence="2" id="KW-1185">Reference proteome</keyword>
<dbReference type="AlphaFoldDB" id="A0A3N1VS98"/>
<reference evidence="1 2" key="1">
    <citation type="submission" date="2018-11" db="EMBL/GenBank/DDBJ databases">
        <title>Genomic Encyclopedia of Type Strains, Phase IV (KMG-IV): sequencing the most valuable type-strain genomes for metagenomic binning, comparative biology and taxonomic classification.</title>
        <authorList>
            <person name="Goeker M."/>
        </authorList>
    </citation>
    <scope>NUCLEOTIDE SEQUENCE [LARGE SCALE GENOMIC DNA]</scope>
    <source>
        <strain evidence="1 2">DSM 22027</strain>
    </source>
</reference>
<dbReference type="RefSeq" id="WP_123288907.1">
    <property type="nucleotide sequence ID" value="NZ_RJVA01000009.1"/>
</dbReference>
<evidence type="ECO:0000313" key="2">
    <source>
        <dbReference type="Proteomes" id="UP000276223"/>
    </source>
</evidence>
<protein>
    <submittedName>
        <fullName evidence="1">Uncharacterized protein</fullName>
    </submittedName>
</protein>
<dbReference type="EMBL" id="RJVA01000009">
    <property type="protein sequence ID" value="ROR03112.1"/>
    <property type="molecule type" value="Genomic_DNA"/>
</dbReference>
<accession>A0A3N1VS98</accession>
<evidence type="ECO:0000313" key="1">
    <source>
        <dbReference type="EMBL" id="ROR03112.1"/>
    </source>
</evidence>
<gene>
    <name evidence="1" type="ORF">EDC27_0368</name>
</gene>
<organism evidence="1 2">
    <name type="scientific">Desulfosoma caldarium</name>
    <dbReference type="NCBI Taxonomy" id="610254"/>
    <lineage>
        <taxon>Bacteria</taxon>
        <taxon>Pseudomonadati</taxon>
        <taxon>Thermodesulfobacteriota</taxon>
        <taxon>Syntrophobacteria</taxon>
        <taxon>Syntrophobacterales</taxon>
        <taxon>Syntrophobacteraceae</taxon>
        <taxon>Desulfosoma</taxon>
    </lineage>
</organism>
<sequence>MKVEPKIVAAITAAVAYYMQAQAAHAAAHAPAERAPEPPKPIAPFSAWAFSGRQSIMEMRRLWQLRLAR</sequence>
<proteinExistence type="predicted"/>
<name>A0A3N1VS98_9BACT</name>